<dbReference type="PROSITE" id="PS51186">
    <property type="entry name" value="GNAT"/>
    <property type="match status" value="1"/>
</dbReference>
<accession>A0A5C4N1S6</accession>
<dbReference type="GO" id="GO:0016747">
    <property type="term" value="F:acyltransferase activity, transferring groups other than amino-acyl groups"/>
    <property type="evidence" value="ECO:0007669"/>
    <property type="project" value="InterPro"/>
</dbReference>
<evidence type="ECO:0000259" key="1">
    <source>
        <dbReference type="PROSITE" id="PS51186"/>
    </source>
</evidence>
<dbReference type="AlphaFoldDB" id="A0A5C4N1S6"/>
<evidence type="ECO:0000313" key="2">
    <source>
        <dbReference type="EMBL" id="TNC52607.1"/>
    </source>
</evidence>
<protein>
    <submittedName>
        <fullName evidence="3">GNAT family N-acetyltransferase</fullName>
    </submittedName>
</protein>
<keyword evidence="3" id="KW-0808">Transferase</keyword>
<dbReference type="CDD" id="cd04301">
    <property type="entry name" value="NAT_SF"/>
    <property type="match status" value="1"/>
</dbReference>
<name>A0A5C4N1S6_9ACTN</name>
<dbReference type="Pfam" id="PF13302">
    <property type="entry name" value="Acetyltransf_3"/>
    <property type="match status" value="1"/>
</dbReference>
<dbReference type="RefSeq" id="WP_139104899.1">
    <property type="nucleotide sequence ID" value="NZ_VDFR01000001.1"/>
</dbReference>
<evidence type="ECO:0000313" key="4">
    <source>
        <dbReference type="Proteomes" id="UP000306740"/>
    </source>
</evidence>
<dbReference type="InterPro" id="IPR016181">
    <property type="entry name" value="Acyl_CoA_acyltransferase"/>
</dbReference>
<dbReference type="SUPFAM" id="SSF55729">
    <property type="entry name" value="Acyl-CoA N-acyltransferases (Nat)"/>
    <property type="match status" value="1"/>
</dbReference>
<comment type="caution">
    <text evidence="3">The sequence shown here is derived from an EMBL/GenBank/DDBJ whole genome shotgun (WGS) entry which is preliminary data.</text>
</comment>
<dbReference type="PANTHER" id="PTHR39173:SF1">
    <property type="entry name" value="ACETYLTRANSFERASE"/>
    <property type="match status" value="1"/>
</dbReference>
<dbReference type="Proteomes" id="UP000306740">
    <property type="component" value="Unassembled WGS sequence"/>
</dbReference>
<reference evidence="3 4" key="1">
    <citation type="submission" date="2019-05" db="EMBL/GenBank/DDBJ databases">
        <title>Mumia sp. nov., isolated from the intestinal contents of plateau pika (Ochotona curzoniae) in the Qinghai-Tibet plateau of China.</title>
        <authorList>
            <person name="Tian Z."/>
        </authorList>
    </citation>
    <scope>NUCLEOTIDE SEQUENCE [LARGE SCALE GENOMIC DNA]</scope>
    <source>
        <strain evidence="4">527</strain>
        <strain evidence="3">Z527</strain>
    </source>
</reference>
<sequence>MATALTIPSPALYDTWAECVAEFDGVGPDGSGSWKVDGFGPDRASFEALLEIADAEADVSRSLPEGHVHCDTFWITDPADTVIGFMALRHSLATDFLRTEGGHIGYSVRPSRRRQGHASRALGLVLDRARERQLDRVLVTCDESNTASARTIESQGGVFENHVGIKRRYWITL</sequence>
<dbReference type="OrthoDB" id="9797989at2"/>
<feature type="domain" description="N-acetyltransferase" evidence="1">
    <location>
        <begin position="36"/>
        <end position="173"/>
    </location>
</feature>
<dbReference type="PANTHER" id="PTHR39173">
    <property type="entry name" value="ACETYLTRANSFERASE"/>
    <property type="match status" value="1"/>
</dbReference>
<organism evidence="3 4">
    <name type="scientific">Mumia zhuanghuii</name>
    <dbReference type="NCBI Taxonomy" id="2585211"/>
    <lineage>
        <taxon>Bacteria</taxon>
        <taxon>Bacillati</taxon>
        <taxon>Actinomycetota</taxon>
        <taxon>Actinomycetes</taxon>
        <taxon>Propionibacteriales</taxon>
        <taxon>Nocardioidaceae</taxon>
        <taxon>Mumia</taxon>
    </lineage>
</organism>
<dbReference type="InterPro" id="IPR000182">
    <property type="entry name" value="GNAT_dom"/>
</dbReference>
<gene>
    <name evidence="3" type="ORF">FHE65_00020</name>
    <name evidence="2" type="ORF">FHE65_00445</name>
</gene>
<proteinExistence type="predicted"/>
<dbReference type="Gene3D" id="3.40.630.30">
    <property type="match status" value="1"/>
</dbReference>
<evidence type="ECO:0000313" key="3">
    <source>
        <dbReference type="EMBL" id="TNC52659.1"/>
    </source>
</evidence>
<dbReference type="EMBL" id="VDFR01000001">
    <property type="protein sequence ID" value="TNC52659.1"/>
    <property type="molecule type" value="Genomic_DNA"/>
</dbReference>
<dbReference type="EMBL" id="VDFR01000002">
    <property type="protein sequence ID" value="TNC52607.1"/>
    <property type="molecule type" value="Genomic_DNA"/>
</dbReference>